<keyword evidence="3" id="KW-0472">Membrane</keyword>
<dbReference type="PANTHER" id="PTHR21666:SF289">
    <property type="entry name" value="L-ALA--D-GLU ENDOPEPTIDASE"/>
    <property type="match status" value="1"/>
</dbReference>
<dbReference type="Proteomes" id="UP000178930">
    <property type="component" value="Unassembled WGS sequence"/>
</dbReference>
<proteinExistence type="predicted"/>
<evidence type="ECO:0000313" key="7">
    <source>
        <dbReference type="Proteomes" id="UP000178930"/>
    </source>
</evidence>
<organism evidence="6 7">
    <name type="scientific">Candidatus Buchananbacteria bacterium RIFCSPHIGHO2_01_FULL_39_14</name>
    <dbReference type="NCBI Taxonomy" id="1797532"/>
    <lineage>
        <taxon>Bacteria</taxon>
        <taxon>Candidatus Buchananiibacteriota</taxon>
    </lineage>
</organism>
<feature type="coiled-coil region" evidence="2">
    <location>
        <begin position="174"/>
        <end position="229"/>
    </location>
</feature>
<dbReference type="Pfam" id="PF01551">
    <property type="entry name" value="Peptidase_M23"/>
    <property type="match status" value="1"/>
</dbReference>
<protein>
    <submittedName>
        <fullName evidence="6">Uncharacterized protein</fullName>
    </submittedName>
</protein>
<dbReference type="InterPro" id="IPR016047">
    <property type="entry name" value="M23ase_b-sheet_dom"/>
</dbReference>
<reference evidence="6 7" key="1">
    <citation type="journal article" date="2016" name="Nat. Commun.">
        <title>Thousands of microbial genomes shed light on interconnected biogeochemical processes in an aquifer system.</title>
        <authorList>
            <person name="Anantharaman K."/>
            <person name="Brown C.T."/>
            <person name="Hug L.A."/>
            <person name="Sharon I."/>
            <person name="Castelle C.J."/>
            <person name="Probst A.J."/>
            <person name="Thomas B.C."/>
            <person name="Singh A."/>
            <person name="Wilkins M.J."/>
            <person name="Karaoz U."/>
            <person name="Brodie E.L."/>
            <person name="Williams K.H."/>
            <person name="Hubbard S.S."/>
            <person name="Banfield J.F."/>
        </authorList>
    </citation>
    <scope>NUCLEOTIDE SEQUENCE [LARGE SCALE GENOMIC DNA]</scope>
</reference>
<evidence type="ECO:0000256" key="3">
    <source>
        <dbReference type="SAM" id="Phobius"/>
    </source>
</evidence>
<feature type="transmembrane region" description="Helical" evidence="3">
    <location>
        <begin position="12"/>
        <end position="35"/>
    </location>
</feature>
<feature type="domain" description="Peptidoglycan hydrolase PcsB coiled-coil" evidence="5">
    <location>
        <begin position="121"/>
        <end position="192"/>
    </location>
</feature>
<evidence type="ECO:0000259" key="5">
    <source>
        <dbReference type="Pfam" id="PF24568"/>
    </source>
</evidence>
<keyword evidence="2" id="KW-0175">Coiled coil</keyword>
<evidence type="ECO:0000313" key="6">
    <source>
        <dbReference type="EMBL" id="OGY44450.1"/>
    </source>
</evidence>
<evidence type="ECO:0000259" key="4">
    <source>
        <dbReference type="Pfam" id="PF01551"/>
    </source>
</evidence>
<evidence type="ECO:0000256" key="1">
    <source>
        <dbReference type="ARBA" id="ARBA00022729"/>
    </source>
</evidence>
<dbReference type="GO" id="GO:0004222">
    <property type="term" value="F:metalloendopeptidase activity"/>
    <property type="evidence" value="ECO:0007669"/>
    <property type="project" value="TreeGrafter"/>
</dbReference>
<dbReference type="Gene3D" id="2.70.70.10">
    <property type="entry name" value="Glucose Permease (Domain IIA)"/>
    <property type="match status" value="1"/>
</dbReference>
<name>A0A1G1XXZ1_9BACT</name>
<dbReference type="SUPFAM" id="SSF51261">
    <property type="entry name" value="Duplicated hybrid motif"/>
    <property type="match status" value="1"/>
</dbReference>
<keyword evidence="1" id="KW-0732">Signal</keyword>
<evidence type="ECO:0000256" key="2">
    <source>
        <dbReference type="SAM" id="Coils"/>
    </source>
</evidence>
<dbReference type="STRING" id="1797532.A2729_02190"/>
<dbReference type="Gene3D" id="6.10.250.3150">
    <property type="match status" value="1"/>
</dbReference>
<feature type="coiled-coil region" evidence="2">
    <location>
        <begin position="37"/>
        <end position="141"/>
    </location>
</feature>
<keyword evidence="3" id="KW-0812">Transmembrane</keyword>
<dbReference type="InterPro" id="IPR011055">
    <property type="entry name" value="Dup_hybrid_motif"/>
</dbReference>
<dbReference type="EMBL" id="MHIB01000016">
    <property type="protein sequence ID" value="OGY44450.1"/>
    <property type="molecule type" value="Genomic_DNA"/>
</dbReference>
<keyword evidence="3" id="KW-1133">Transmembrane helix</keyword>
<dbReference type="CDD" id="cd12797">
    <property type="entry name" value="M23_peptidase"/>
    <property type="match status" value="1"/>
</dbReference>
<dbReference type="InterPro" id="IPR057309">
    <property type="entry name" value="PcsB_CC"/>
</dbReference>
<sequence>MLKNKNQKLKKGIILSLSWLIISLVAANFFIILPLKASAQQNDIKEISQKIDERKKEIDALQKQIDSYTEKIKEKQGETKNLKNQIAIIDNQIAKINLDIEATQKRIEQTNLEIQNLNLQIKDLEKKIDAHKEKIAEYLRLIYEQDQVSYLEILLTNETFSDFFNQVRYTQQIHTNLKVALDKLKTDQQNLQLQKQSWEEKAKLEEKLKDELQQKKAELQEKSSAQEFLLVQTKLTERQYQSKAYQLQLEQQQINSDIVTLEKEVRKKLEQLKEEERFQSFGPAKFSWPVNPGRGISAYFHDPDYPFRYIFEHPAIDIRASQGTPIKAPESGYVARVKFKGDKSYGYIMLIHNEGFSTVYGHISKVLVKEDEFVSKGQTIGLTGGLPGTPGSGPLTTGPHLHFEVRLNGIPINPLEYLPAS</sequence>
<gene>
    <name evidence="6" type="ORF">A2729_02190</name>
</gene>
<dbReference type="AlphaFoldDB" id="A0A1G1XXZ1"/>
<accession>A0A1G1XXZ1</accession>
<dbReference type="Pfam" id="PF24568">
    <property type="entry name" value="CC_PcsB"/>
    <property type="match status" value="1"/>
</dbReference>
<dbReference type="InterPro" id="IPR050570">
    <property type="entry name" value="Cell_wall_metabolism_enzyme"/>
</dbReference>
<dbReference type="PANTHER" id="PTHR21666">
    <property type="entry name" value="PEPTIDASE-RELATED"/>
    <property type="match status" value="1"/>
</dbReference>
<feature type="domain" description="M23ase beta-sheet core" evidence="4">
    <location>
        <begin position="313"/>
        <end position="414"/>
    </location>
</feature>
<comment type="caution">
    <text evidence="6">The sequence shown here is derived from an EMBL/GenBank/DDBJ whole genome shotgun (WGS) entry which is preliminary data.</text>
</comment>